<dbReference type="Pfam" id="PF04024">
    <property type="entry name" value="PspC"/>
    <property type="match status" value="1"/>
</dbReference>
<evidence type="ECO:0000256" key="5">
    <source>
        <dbReference type="ARBA" id="ARBA00023136"/>
    </source>
</evidence>
<evidence type="ECO:0000313" key="8">
    <source>
        <dbReference type="EMBL" id="KKB60515.1"/>
    </source>
</evidence>
<keyword evidence="2" id="KW-1003">Cell membrane</keyword>
<feature type="domain" description="Phage shock protein PspC N-terminal" evidence="7">
    <location>
        <begin position="6"/>
        <end position="63"/>
    </location>
</feature>
<protein>
    <recommendedName>
        <fullName evidence="7">Phage shock protein PspC N-terminal domain-containing protein</fullName>
    </recommendedName>
</protein>
<dbReference type="InterPro" id="IPR007168">
    <property type="entry name" value="Phageshock_PspC_N"/>
</dbReference>
<dbReference type="GO" id="GO:0005886">
    <property type="term" value="C:plasma membrane"/>
    <property type="evidence" value="ECO:0007669"/>
    <property type="project" value="UniProtKB-SubCell"/>
</dbReference>
<comment type="subcellular location">
    <subcellularLocation>
        <location evidence="1">Cell membrane</location>
        <topology evidence="1">Single-pass membrane protein</topology>
    </subcellularLocation>
</comment>
<dbReference type="EMBL" id="AQHW01000002">
    <property type="protein sequence ID" value="KKB60515.1"/>
    <property type="molecule type" value="Genomic_DNA"/>
</dbReference>
<evidence type="ECO:0000256" key="6">
    <source>
        <dbReference type="SAM" id="Phobius"/>
    </source>
</evidence>
<keyword evidence="5 6" id="KW-0472">Membrane</keyword>
<keyword evidence="3 6" id="KW-0812">Transmembrane</keyword>
<dbReference type="AlphaFoldDB" id="A0A0F5JSD7"/>
<dbReference type="PANTHER" id="PTHR33885:SF3">
    <property type="entry name" value="PHAGE SHOCK PROTEIN C"/>
    <property type="match status" value="1"/>
</dbReference>
<proteinExistence type="predicted"/>
<name>A0A0F5JSD7_9BACT</name>
<evidence type="ECO:0000259" key="7">
    <source>
        <dbReference type="Pfam" id="PF04024"/>
    </source>
</evidence>
<evidence type="ECO:0000313" key="9">
    <source>
        <dbReference type="Proteomes" id="UP000033035"/>
    </source>
</evidence>
<feature type="transmembrane region" description="Helical" evidence="6">
    <location>
        <begin position="36"/>
        <end position="60"/>
    </location>
</feature>
<accession>A0A0F5JSD7</accession>
<evidence type="ECO:0000256" key="4">
    <source>
        <dbReference type="ARBA" id="ARBA00022989"/>
    </source>
</evidence>
<dbReference type="PANTHER" id="PTHR33885">
    <property type="entry name" value="PHAGE SHOCK PROTEIN C"/>
    <property type="match status" value="1"/>
</dbReference>
<comment type="caution">
    <text evidence="8">The sequence shown here is derived from an EMBL/GenBank/DDBJ whole genome shotgun (WGS) entry which is preliminary data.</text>
</comment>
<keyword evidence="4 6" id="KW-1133">Transmembrane helix</keyword>
<keyword evidence="9" id="KW-1185">Reference proteome</keyword>
<gene>
    <name evidence="8" type="ORF">HMPREF1536_00396</name>
</gene>
<evidence type="ECO:0000256" key="2">
    <source>
        <dbReference type="ARBA" id="ARBA00022475"/>
    </source>
</evidence>
<organism evidence="8 9">
    <name type="scientific">Parabacteroides gordonii MS-1 = DSM 23371</name>
    <dbReference type="NCBI Taxonomy" id="1203610"/>
    <lineage>
        <taxon>Bacteria</taxon>
        <taxon>Pseudomonadati</taxon>
        <taxon>Bacteroidota</taxon>
        <taxon>Bacteroidia</taxon>
        <taxon>Bacteroidales</taxon>
        <taxon>Tannerellaceae</taxon>
        <taxon>Parabacteroides</taxon>
    </lineage>
</organism>
<evidence type="ECO:0000256" key="3">
    <source>
        <dbReference type="ARBA" id="ARBA00022692"/>
    </source>
</evidence>
<sequence length="66" mass="7410">MEEGPKKLTRSNNGMIAGVCAGIADYFDLDPTLVRVGYILLSLFTMFSGVIAYFILWLVIPKKTFY</sequence>
<dbReference type="InterPro" id="IPR052027">
    <property type="entry name" value="PspC"/>
</dbReference>
<dbReference type="HOGENOM" id="CLU_143433_5_0_10"/>
<dbReference type="PATRIC" id="fig|1203610.3.peg.416"/>
<evidence type="ECO:0000256" key="1">
    <source>
        <dbReference type="ARBA" id="ARBA00004162"/>
    </source>
</evidence>
<dbReference type="STRING" id="1203610.HMPREF1536_00396"/>
<dbReference type="Proteomes" id="UP000033035">
    <property type="component" value="Unassembled WGS sequence"/>
</dbReference>
<dbReference type="RefSeq" id="WP_028730458.1">
    <property type="nucleotide sequence ID" value="NZ_KE386766.1"/>
</dbReference>
<reference evidence="8 9" key="1">
    <citation type="submission" date="2013-04" db="EMBL/GenBank/DDBJ databases">
        <title>The Genome Sequence of Parabacteroides gordonii DSM 23371.</title>
        <authorList>
            <consortium name="The Broad Institute Genomics Platform"/>
            <person name="Earl A."/>
            <person name="Ward D."/>
            <person name="Feldgarden M."/>
            <person name="Gevers D."/>
            <person name="Martens E."/>
            <person name="Sakamoto M."/>
            <person name="Benno Y."/>
            <person name="Suzuki N."/>
            <person name="Matsunaga N."/>
            <person name="Koshihara K."/>
            <person name="Seki M."/>
            <person name="Komiya H."/>
            <person name="Walker B."/>
            <person name="Young S."/>
            <person name="Zeng Q."/>
            <person name="Gargeya S."/>
            <person name="Fitzgerald M."/>
            <person name="Haas B."/>
            <person name="Abouelleil A."/>
            <person name="Allen A.W."/>
            <person name="Alvarado L."/>
            <person name="Arachchi H.M."/>
            <person name="Berlin A.M."/>
            <person name="Chapman S.B."/>
            <person name="Gainer-Dewar J."/>
            <person name="Goldberg J."/>
            <person name="Griggs A."/>
            <person name="Gujja S."/>
            <person name="Hansen M."/>
            <person name="Howarth C."/>
            <person name="Imamovic A."/>
            <person name="Ireland A."/>
            <person name="Larimer J."/>
            <person name="McCowan C."/>
            <person name="Murphy C."/>
            <person name="Pearson M."/>
            <person name="Poon T.W."/>
            <person name="Priest M."/>
            <person name="Roberts A."/>
            <person name="Saif S."/>
            <person name="Shea T."/>
            <person name="Sisk P."/>
            <person name="Sykes S."/>
            <person name="Wortman J."/>
            <person name="Nusbaum C."/>
            <person name="Birren B."/>
        </authorList>
    </citation>
    <scope>NUCLEOTIDE SEQUENCE [LARGE SCALE GENOMIC DNA]</scope>
    <source>
        <strain evidence="8 9">MS-1</strain>
    </source>
</reference>